<evidence type="ECO:0000313" key="1">
    <source>
        <dbReference type="EMBL" id="GAA0363872.1"/>
    </source>
</evidence>
<organism evidence="1 2">
    <name type="scientific">Alkalibacterium iburiense</name>
    <dbReference type="NCBI Taxonomy" id="290589"/>
    <lineage>
        <taxon>Bacteria</taxon>
        <taxon>Bacillati</taxon>
        <taxon>Bacillota</taxon>
        <taxon>Bacilli</taxon>
        <taxon>Lactobacillales</taxon>
        <taxon>Carnobacteriaceae</taxon>
        <taxon>Alkalibacterium</taxon>
    </lineage>
</organism>
<gene>
    <name evidence="1" type="ORF">GCM10008932_15420</name>
</gene>
<sequence>MSLYEDVKHFINKKLNRSDYFLKLNTSNRNVDARPLTIKHKFRLNAKDITTDQSIINDIVEIIIKKDYSKRTYAGKKDKDIETYHGKIYQYESYRTQNVEMVHKPEKTFGVFVAGKFLGNLPDKYYSEMVHHLESTVMMSFAYVTGGPYKEFNPSINQVIEGFEPFDLTLYVQFA</sequence>
<name>A0ABP3HBF9_9LACT</name>
<accession>A0ABP3HBF9</accession>
<keyword evidence="2" id="KW-1185">Reference proteome</keyword>
<dbReference type="RefSeq" id="WP_343755369.1">
    <property type="nucleotide sequence ID" value="NZ_BAAACW010000095.1"/>
</dbReference>
<reference evidence="2" key="1">
    <citation type="journal article" date="2019" name="Int. J. Syst. Evol. Microbiol.">
        <title>The Global Catalogue of Microorganisms (GCM) 10K type strain sequencing project: providing services to taxonomists for standard genome sequencing and annotation.</title>
        <authorList>
            <consortium name="The Broad Institute Genomics Platform"/>
            <consortium name="The Broad Institute Genome Sequencing Center for Infectious Disease"/>
            <person name="Wu L."/>
            <person name="Ma J."/>
        </authorList>
    </citation>
    <scope>NUCLEOTIDE SEQUENCE [LARGE SCALE GENOMIC DNA]</scope>
    <source>
        <strain evidence="2">JCM 12662</strain>
    </source>
</reference>
<comment type="caution">
    <text evidence="1">The sequence shown here is derived from an EMBL/GenBank/DDBJ whole genome shotgun (WGS) entry which is preliminary data.</text>
</comment>
<evidence type="ECO:0000313" key="2">
    <source>
        <dbReference type="Proteomes" id="UP001501166"/>
    </source>
</evidence>
<dbReference type="Proteomes" id="UP001501166">
    <property type="component" value="Unassembled WGS sequence"/>
</dbReference>
<protein>
    <submittedName>
        <fullName evidence="1">Uncharacterized protein</fullName>
    </submittedName>
</protein>
<proteinExistence type="predicted"/>
<dbReference type="EMBL" id="BAAACW010000095">
    <property type="protein sequence ID" value="GAA0363872.1"/>
    <property type="molecule type" value="Genomic_DNA"/>
</dbReference>